<reference evidence="2" key="1">
    <citation type="journal article" date="2015" name="Nature">
        <title>Complex archaea that bridge the gap between prokaryotes and eukaryotes.</title>
        <authorList>
            <person name="Spang A."/>
            <person name="Saw J.H."/>
            <person name="Jorgensen S.L."/>
            <person name="Zaremba-Niedzwiedzka K."/>
            <person name="Martijn J."/>
            <person name="Lind A.E."/>
            <person name="van Eijk R."/>
            <person name="Schleper C."/>
            <person name="Guy L."/>
            <person name="Ettema T.J."/>
        </authorList>
    </citation>
    <scope>NUCLEOTIDE SEQUENCE</scope>
</reference>
<evidence type="ECO:0000256" key="1">
    <source>
        <dbReference type="SAM" id="MobiDB-lite"/>
    </source>
</evidence>
<feature type="region of interest" description="Disordered" evidence="1">
    <location>
        <begin position="1"/>
        <end position="26"/>
    </location>
</feature>
<comment type="caution">
    <text evidence="2">The sequence shown here is derived from an EMBL/GenBank/DDBJ whole genome shotgun (WGS) entry which is preliminary data.</text>
</comment>
<organism evidence="2">
    <name type="scientific">marine sediment metagenome</name>
    <dbReference type="NCBI Taxonomy" id="412755"/>
    <lineage>
        <taxon>unclassified sequences</taxon>
        <taxon>metagenomes</taxon>
        <taxon>ecological metagenomes</taxon>
    </lineage>
</organism>
<dbReference type="EMBL" id="LAZR01023520">
    <property type="protein sequence ID" value="KKL78245.1"/>
    <property type="molecule type" value="Genomic_DNA"/>
</dbReference>
<gene>
    <name evidence="2" type="ORF">LCGC14_2026790</name>
</gene>
<sequence length="26" mass="2832">MAVQNTSNNAGRLANRAVKDVYPVSR</sequence>
<accession>A0A0F9H9E0</accession>
<evidence type="ECO:0000313" key="2">
    <source>
        <dbReference type="EMBL" id="KKL78245.1"/>
    </source>
</evidence>
<protein>
    <submittedName>
        <fullName evidence="2">Uncharacterized protein</fullName>
    </submittedName>
</protein>
<name>A0A0F9H9E0_9ZZZZ</name>
<dbReference type="AlphaFoldDB" id="A0A0F9H9E0"/>
<feature type="non-terminal residue" evidence="2">
    <location>
        <position position="26"/>
    </location>
</feature>
<proteinExistence type="predicted"/>
<feature type="compositionally biased region" description="Polar residues" evidence="1">
    <location>
        <begin position="1"/>
        <end position="10"/>
    </location>
</feature>